<comment type="caution">
    <text evidence="1">The sequence shown here is derived from an EMBL/GenBank/DDBJ whole genome shotgun (WGS) entry which is preliminary data.</text>
</comment>
<reference evidence="1 2" key="1">
    <citation type="journal article" date="2022" name="Hortic Res">
        <title>A haplotype resolved chromosomal level avocado genome allows analysis of novel avocado genes.</title>
        <authorList>
            <person name="Nath O."/>
            <person name="Fletcher S.J."/>
            <person name="Hayward A."/>
            <person name="Shaw L.M."/>
            <person name="Masouleh A.K."/>
            <person name="Furtado A."/>
            <person name="Henry R.J."/>
            <person name="Mitter N."/>
        </authorList>
    </citation>
    <scope>NUCLEOTIDE SEQUENCE [LARGE SCALE GENOMIC DNA]</scope>
    <source>
        <strain evidence="2">cv. Hass</strain>
    </source>
</reference>
<sequence length="81" mass="9614">MWVREYNFGHPDAFDTEQLLCCMGKLRHWQAVDIPNYDFKSYKNGVFPKRRVVWLEKSSGVSCCLCFPRIEKFLLATQDLH</sequence>
<evidence type="ECO:0000313" key="1">
    <source>
        <dbReference type="EMBL" id="KAJ8618058.1"/>
    </source>
</evidence>
<gene>
    <name evidence="1" type="ORF">MRB53_014244</name>
</gene>
<evidence type="ECO:0000313" key="2">
    <source>
        <dbReference type="Proteomes" id="UP001234297"/>
    </source>
</evidence>
<proteinExistence type="predicted"/>
<accession>A0ACC2KAX2</accession>
<organism evidence="1 2">
    <name type="scientific">Persea americana</name>
    <name type="common">Avocado</name>
    <dbReference type="NCBI Taxonomy" id="3435"/>
    <lineage>
        <taxon>Eukaryota</taxon>
        <taxon>Viridiplantae</taxon>
        <taxon>Streptophyta</taxon>
        <taxon>Embryophyta</taxon>
        <taxon>Tracheophyta</taxon>
        <taxon>Spermatophyta</taxon>
        <taxon>Magnoliopsida</taxon>
        <taxon>Magnoliidae</taxon>
        <taxon>Laurales</taxon>
        <taxon>Lauraceae</taxon>
        <taxon>Persea</taxon>
    </lineage>
</organism>
<dbReference type="Proteomes" id="UP001234297">
    <property type="component" value="Chromosome 4"/>
</dbReference>
<protein>
    <submittedName>
        <fullName evidence="1">Uncharacterized protein</fullName>
    </submittedName>
</protein>
<name>A0ACC2KAX2_PERAE</name>
<dbReference type="EMBL" id="CM056812">
    <property type="protein sequence ID" value="KAJ8618058.1"/>
    <property type="molecule type" value="Genomic_DNA"/>
</dbReference>
<keyword evidence="2" id="KW-1185">Reference proteome</keyword>